<dbReference type="FunFam" id="1.10.8.10:FF:000002">
    <property type="entry name" value="UV excision repair protein RAD23 homolog"/>
    <property type="match status" value="1"/>
</dbReference>
<feature type="region of interest" description="Disordered" evidence="6">
    <location>
        <begin position="104"/>
        <end position="165"/>
    </location>
</feature>
<evidence type="ECO:0000256" key="4">
    <source>
        <dbReference type="ARBA" id="ARBA00023204"/>
    </source>
</evidence>
<evidence type="ECO:0000256" key="5">
    <source>
        <dbReference type="ARBA" id="ARBA00023242"/>
    </source>
</evidence>
<dbReference type="PANTHER" id="PTHR10621">
    <property type="entry name" value="UV EXCISION REPAIR PROTEIN RAD23"/>
    <property type="match status" value="1"/>
</dbReference>
<dbReference type="STRING" id="983506.L8WRH7"/>
<dbReference type="NCBIfam" id="TIGR00601">
    <property type="entry name" value="rad23"/>
    <property type="match status" value="1"/>
</dbReference>
<dbReference type="OrthoDB" id="419317at2759"/>
<dbReference type="InterPro" id="IPR015360">
    <property type="entry name" value="XPC-bd"/>
</dbReference>
<dbReference type="GO" id="GO:0005829">
    <property type="term" value="C:cytosol"/>
    <property type="evidence" value="ECO:0007669"/>
    <property type="project" value="TreeGrafter"/>
</dbReference>
<feature type="compositionally biased region" description="Polar residues" evidence="6">
    <location>
        <begin position="586"/>
        <end position="600"/>
    </location>
</feature>
<dbReference type="FunFam" id="1.10.8.10:FF:000003">
    <property type="entry name" value="UV excision repair protein RAD23 homolog"/>
    <property type="match status" value="1"/>
</dbReference>
<feature type="region of interest" description="Disordered" evidence="6">
    <location>
        <begin position="586"/>
        <end position="610"/>
    </location>
</feature>
<dbReference type="GO" id="GO:0043130">
    <property type="term" value="F:ubiquitin binding"/>
    <property type="evidence" value="ECO:0007669"/>
    <property type="project" value="TreeGrafter"/>
</dbReference>
<evidence type="ECO:0000259" key="7">
    <source>
        <dbReference type="PROSITE" id="PS50030"/>
    </source>
</evidence>
<dbReference type="AlphaFoldDB" id="L8WRH7"/>
<evidence type="ECO:0000256" key="6">
    <source>
        <dbReference type="SAM" id="MobiDB-lite"/>
    </source>
</evidence>
<dbReference type="Pfam" id="PF00240">
    <property type="entry name" value="ubiquitin"/>
    <property type="match status" value="1"/>
</dbReference>
<dbReference type="InterPro" id="IPR009060">
    <property type="entry name" value="UBA-like_sf"/>
</dbReference>
<dbReference type="InterPro" id="IPR015940">
    <property type="entry name" value="UBA"/>
</dbReference>
<dbReference type="SMART" id="SM00727">
    <property type="entry name" value="STI1"/>
    <property type="match status" value="1"/>
</dbReference>
<dbReference type="Pfam" id="PF00627">
    <property type="entry name" value="UBA"/>
    <property type="match status" value="2"/>
</dbReference>
<dbReference type="InterPro" id="IPR036353">
    <property type="entry name" value="XPC-bd_sf"/>
</dbReference>
<dbReference type="GO" id="GO:0031593">
    <property type="term" value="F:polyubiquitin modification-dependent protein binding"/>
    <property type="evidence" value="ECO:0007669"/>
    <property type="project" value="TreeGrafter"/>
</dbReference>
<dbReference type="CDD" id="cd14281">
    <property type="entry name" value="UBA2_Rad23_like"/>
    <property type="match status" value="1"/>
</dbReference>
<evidence type="ECO:0000313" key="10">
    <source>
        <dbReference type="Proteomes" id="UP000011668"/>
    </source>
</evidence>
<feature type="domain" description="Ubiquitin-like" evidence="8">
    <location>
        <begin position="494"/>
        <end position="580"/>
    </location>
</feature>
<dbReference type="SUPFAM" id="SSF46934">
    <property type="entry name" value="UBA-like"/>
    <property type="match status" value="2"/>
</dbReference>
<dbReference type="CDD" id="cd14280">
    <property type="entry name" value="UBA1_Rad23_like"/>
    <property type="match status" value="1"/>
</dbReference>
<protein>
    <submittedName>
        <fullName evidence="9">UBA domain-containing protein</fullName>
    </submittedName>
</protein>
<feature type="region of interest" description="Disordered" evidence="6">
    <location>
        <begin position="218"/>
        <end position="266"/>
    </location>
</feature>
<sequence length="886" mass="93848">MALGEDAYILPITISSHYEDHVQDSATKAVSNRCGALRYGPAIERENQRCSRPPSRTTEADLFRDDKSVESLGIKEKDFLVVMVSKVTTPAASTSAAPAAAPVAAPVPSTPAASTPAPAPVPAPAAPSGDVTMTPATESPAPATSTPAPAPAAQEPQGAFGDTSSFVAGGALNSAIENMMGMGFEREQIMRALRASFNNPDRAVEYLLTGIPEHLLAETAPPASGGPAATPAASNPAPAAPTTPAAAPAARSTTTSGTGGGASGPLNLFAQAAAQSGGNPSTGAGADAGEGAGGGAGINPAALESLQNSPMFQNTLGAIRENPALLQPLIQQLAQSNPAIAQQLTSNPELLYQILGGLGGDDQDDDGDGEGGGIPPGAHVINITQEEAEAIARLEALGFPRQLAIEAYFTCDKNEELAANYLFENVGAYTHDIDWASEFGLIVRTCYRQVCPCQRVVIGNCLATLCPVDRRSLISATTMANVVVPNAQRPLPSINSLLRVVGIWKLKCTHPPYTTPEVDIDPQDTILNLREKVGILAEHRANILKLLYAGRTLADDQKTIESLNLKENHWIFIQLLQTHEFVSAQANTSATSEPTASLPTLNAPEHPREGGIDSKSDEIQQIHTSPHGIKGSGYTGSFTARATPQQIVKDLVYMSSDQDELVQALKASFRDSERATKRAATGARGGSFTSSDPFSGYDIPSGGFIICRPQPTELPGHIRETDPKDPDERFSPTKCELAFPSSDGHAELAEGTMPEELRAPTTVNTRPPSIGPEGGRVTIESLQSDSLVQLICDHAHMHPDIVHCLIEELIQSKPQVASLMMTLMMTDPERFTMIFGPDNRLGRIHYGADFTKEEKEVLKRGGDIAIEVSRVCHHAFIFRAYAYMRV</sequence>
<keyword evidence="5" id="KW-0539">Nucleus</keyword>
<comment type="subcellular location">
    <subcellularLocation>
        <location evidence="1">Nucleus</location>
    </subcellularLocation>
</comment>
<dbReference type="PROSITE" id="PS50053">
    <property type="entry name" value="UBIQUITIN_2"/>
    <property type="match status" value="1"/>
</dbReference>
<dbReference type="PANTHER" id="PTHR10621:SF0">
    <property type="entry name" value="UV EXCISION REPAIR PROTEIN RAD23"/>
    <property type="match status" value="1"/>
</dbReference>
<reference evidence="9 10" key="1">
    <citation type="journal article" date="2013" name="Nat. Commun.">
        <title>The evolution and pathogenic mechanisms of the rice sheath blight pathogen.</title>
        <authorList>
            <person name="Zheng A."/>
            <person name="Lin R."/>
            <person name="Xu L."/>
            <person name="Qin P."/>
            <person name="Tang C."/>
            <person name="Ai P."/>
            <person name="Zhang D."/>
            <person name="Liu Y."/>
            <person name="Sun Z."/>
            <person name="Feng H."/>
            <person name="Wang Y."/>
            <person name="Chen Y."/>
            <person name="Liang X."/>
            <person name="Fu R."/>
            <person name="Li Q."/>
            <person name="Zhang J."/>
            <person name="Yu X."/>
            <person name="Xie Z."/>
            <person name="Ding L."/>
            <person name="Guan P."/>
            <person name="Tang J."/>
            <person name="Liang Y."/>
            <person name="Wang S."/>
            <person name="Deng Q."/>
            <person name="Li S."/>
            <person name="Zhu J."/>
            <person name="Wang L."/>
            <person name="Liu H."/>
            <person name="Li P."/>
        </authorList>
    </citation>
    <scope>NUCLEOTIDE SEQUENCE [LARGE SCALE GENOMIC DNA]</scope>
    <source>
        <strain evidence="10">AG-1 IA</strain>
    </source>
</reference>
<dbReference type="SUPFAM" id="SSF101238">
    <property type="entry name" value="XPC-binding domain"/>
    <property type="match status" value="1"/>
</dbReference>
<dbReference type="SMART" id="SM00213">
    <property type="entry name" value="UBQ"/>
    <property type="match status" value="1"/>
</dbReference>
<dbReference type="InterPro" id="IPR006636">
    <property type="entry name" value="STI1_HS-bd"/>
</dbReference>
<comment type="caution">
    <text evidence="9">The sequence shown here is derived from an EMBL/GenBank/DDBJ whole genome shotgun (WGS) entry which is preliminary data.</text>
</comment>
<dbReference type="InterPro" id="IPR004806">
    <property type="entry name" value="Rad23"/>
</dbReference>
<dbReference type="GO" id="GO:0005654">
    <property type="term" value="C:nucleoplasm"/>
    <property type="evidence" value="ECO:0007669"/>
    <property type="project" value="TreeGrafter"/>
</dbReference>
<dbReference type="GO" id="GO:0070628">
    <property type="term" value="F:proteasome binding"/>
    <property type="evidence" value="ECO:0007669"/>
    <property type="project" value="TreeGrafter"/>
</dbReference>
<keyword evidence="10" id="KW-1185">Reference proteome</keyword>
<dbReference type="InterPro" id="IPR000626">
    <property type="entry name" value="Ubiquitin-like_dom"/>
</dbReference>
<dbReference type="GO" id="GO:0003684">
    <property type="term" value="F:damaged DNA binding"/>
    <property type="evidence" value="ECO:0007669"/>
    <property type="project" value="InterPro"/>
</dbReference>
<keyword evidence="3" id="KW-0227">DNA damage</keyword>
<name>L8WRH7_THACA</name>
<keyword evidence="2" id="KW-0677">Repeat</keyword>
<evidence type="ECO:0000256" key="1">
    <source>
        <dbReference type="ARBA" id="ARBA00004123"/>
    </source>
</evidence>
<dbReference type="PROSITE" id="PS50030">
    <property type="entry name" value="UBA"/>
    <property type="match status" value="2"/>
</dbReference>
<dbReference type="GO" id="GO:0043161">
    <property type="term" value="P:proteasome-mediated ubiquitin-dependent protein catabolic process"/>
    <property type="evidence" value="ECO:0007669"/>
    <property type="project" value="InterPro"/>
</dbReference>
<accession>L8WRH7</accession>
<dbReference type="HOGENOM" id="CLU_325456_0_0_1"/>
<dbReference type="Proteomes" id="UP000011668">
    <property type="component" value="Unassembled WGS sequence"/>
</dbReference>
<feature type="compositionally biased region" description="Low complexity" evidence="6">
    <location>
        <begin position="219"/>
        <end position="256"/>
    </location>
</feature>
<feature type="region of interest" description="Disordered" evidence="6">
    <location>
        <begin position="674"/>
        <end position="694"/>
    </location>
</feature>
<feature type="compositionally biased region" description="Low complexity" evidence="6">
    <location>
        <begin position="134"/>
        <end position="157"/>
    </location>
</feature>
<dbReference type="PRINTS" id="PR01839">
    <property type="entry name" value="RAD23PROTEIN"/>
</dbReference>
<evidence type="ECO:0000259" key="8">
    <source>
        <dbReference type="PROSITE" id="PS50053"/>
    </source>
</evidence>
<organism evidence="9 10">
    <name type="scientific">Thanatephorus cucumeris (strain AG1-IA)</name>
    <name type="common">Rice sheath blight fungus</name>
    <name type="synonym">Rhizoctonia solani</name>
    <dbReference type="NCBI Taxonomy" id="983506"/>
    <lineage>
        <taxon>Eukaryota</taxon>
        <taxon>Fungi</taxon>
        <taxon>Dikarya</taxon>
        <taxon>Basidiomycota</taxon>
        <taxon>Agaricomycotina</taxon>
        <taxon>Agaricomycetes</taxon>
        <taxon>Cantharellales</taxon>
        <taxon>Ceratobasidiaceae</taxon>
        <taxon>Rhizoctonia</taxon>
        <taxon>Rhizoctonia solani AG-1</taxon>
    </lineage>
</organism>
<dbReference type="Pfam" id="PF09280">
    <property type="entry name" value="XPC-binding"/>
    <property type="match status" value="1"/>
</dbReference>
<dbReference type="Gene3D" id="1.10.10.540">
    <property type="entry name" value="XPC-binding domain"/>
    <property type="match status" value="1"/>
</dbReference>
<dbReference type="EMBL" id="AFRT01001823">
    <property type="protein sequence ID" value="ELU39338.1"/>
    <property type="molecule type" value="Genomic_DNA"/>
</dbReference>
<evidence type="ECO:0000256" key="3">
    <source>
        <dbReference type="ARBA" id="ARBA00022763"/>
    </source>
</evidence>
<dbReference type="GO" id="GO:0006289">
    <property type="term" value="P:nucleotide-excision repair"/>
    <property type="evidence" value="ECO:0007669"/>
    <property type="project" value="InterPro"/>
</dbReference>
<dbReference type="InterPro" id="IPR029071">
    <property type="entry name" value="Ubiquitin-like_domsf"/>
</dbReference>
<feature type="domain" description="UBA" evidence="7">
    <location>
        <begin position="385"/>
        <end position="425"/>
    </location>
</feature>
<feature type="compositionally biased region" description="Low complexity" evidence="6">
    <location>
        <begin position="104"/>
        <end position="116"/>
    </location>
</feature>
<gene>
    <name evidence="9" type="ORF">AG1IA_06643</name>
</gene>
<keyword evidence="4" id="KW-0234">DNA repair</keyword>
<dbReference type="SMART" id="SM00165">
    <property type="entry name" value="UBA"/>
    <property type="match status" value="3"/>
</dbReference>
<feature type="domain" description="UBA" evidence="7">
    <location>
        <begin position="171"/>
        <end position="210"/>
    </location>
</feature>
<dbReference type="SUPFAM" id="SSF54236">
    <property type="entry name" value="Ubiquitin-like"/>
    <property type="match status" value="1"/>
</dbReference>
<dbReference type="Gene3D" id="3.10.20.90">
    <property type="entry name" value="Phosphatidylinositol 3-kinase Catalytic Subunit, Chain A, domain 1"/>
    <property type="match status" value="1"/>
</dbReference>
<dbReference type="Gene3D" id="1.10.8.10">
    <property type="entry name" value="DNA helicase RuvA subunit, C-terminal domain"/>
    <property type="match status" value="2"/>
</dbReference>
<evidence type="ECO:0000256" key="2">
    <source>
        <dbReference type="ARBA" id="ARBA00022737"/>
    </source>
</evidence>
<evidence type="ECO:0000313" key="9">
    <source>
        <dbReference type="EMBL" id="ELU39338.1"/>
    </source>
</evidence>
<proteinExistence type="predicted"/>